<evidence type="ECO:0000313" key="2">
    <source>
        <dbReference type="Proteomes" id="UP000001449"/>
    </source>
</evidence>
<dbReference type="HOGENOM" id="CLU_027550_0_0_1"/>
<organism evidence="1 2">
    <name type="scientific">Thalassiosira pseudonana</name>
    <name type="common">Marine diatom</name>
    <name type="synonym">Cyclotella nana</name>
    <dbReference type="NCBI Taxonomy" id="35128"/>
    <lineage>
        <taxon>Eukaryota</taxon>
        <taxon>Sar</taxon>
        <taxon>Stramenopiles</taxon>
        <taxon>Ochrophyta</taxon>
        <taxon>Bacillariophyta</taxon>
        <taxon>Coscinodiscophyceae</taxon>
        <taxon>Thalassiosirophycidae</taxon>
        <taxon>Thalassiosirales</taxon>
        <taxon>Thalassiosiraceae</taxon>
        <taxon>Thalassiosira</taxon>
    </lineage>
</organism>
<dbReference type="GeneID" id="7445081"/>
<dbReference type="eggNOG" id="ENOG502S8S8">
    <property type="taxonomic scope" value="Eukaryota"/>
</dbReference>
<gene>
    <name evidence="1" type="ORF">THAPSDRAFT_2068</name>
</gene>
<reference evidence="1 2" key="2">
    <citation type="journal article" date="2008" name="Nature">
        <title>The Phaeodactylum genome reveals the evolutionary history of diatom genomes.</title>
        <authorList>
            <person name="Bowler C."/>
            <person name="Allen A.E."/>
            <person name="Badger J.H."/>
            <person name="Grimwood J."/>
            <person name="Jabbari K."/>
            <person name="Kuo A."/>
            <person name="Maheswari U."/>
            <person name="Martens C."/>
            <person name="Maumus F."/>
            <person name="Otillar R.P."/>
            <person name="Rayko E."/>
            <person name="Salamov A."/>
            <person name="Vandepoele K."/>
            <person name="Beszteri B."/>
            <person name="Gruber A."/>
            <person name="Heijde M."/>
            <person name="Katinka M."/>
            <person name="Mock T."/>
            <person name="Valentin K."/>
            <person name="Verret F."/>
            <person name="Berges J.A."/>
            <person name="Brownlee C."/>
            <person name="Cadoret J.P."/>
            <person name="Chiovitti A."/>
            <person name="Choi C.J."/>
            <person name="Coesel S."/>
            <person name="De Martino A."/>
            <person name="Detter J.C."/>
            <person name="Durkin C."/>
            <person name="Falciatore A."/>
            <person name="Fournet J."/>
            <person name="Haruta M."/>
            <person name="Huysman M.J."/>
            <person name="Jenkins B.D."/>
            <person name="Jiroutova K."/>
            <person name="Jorgensen R.E."/>
            <person name="Joubert Y."/>
            <person name="Kaplan A."/>
            <person name="Kroger N."/>
            <person name="Kroth P.G."/>
            <person name="La Roche J."/>
            <person name="Lindquist E."/>
            <person name="Lommer M."/>
            <person name="Martin-Jezequel V."/>
            <person name="Lopez P.J."/>
            <person name="Lucas S."/>
            <person name="Mangogna M."/>
            <person name="McGinnis K."/>
            <person name="Medlin L.K."/>
            <person name="Montsant A."/>
            <person name="Oudot-Le Secq M.P."/>
            <person name="Napoli C."/>
            <person name="Obornik M."/>
            <person name="Parker M.S."/>
            <person name="Petit J.L."/>
            <person name="Porcel B.M."/>
            <person name="Poulsen N."/>
            <person name="Robison M."/>
            <person name="Rychlewski L."/>
            <person name="Rynearson T.A."/>
            <person name="Schmutz J."/>
            <person name="Shapiro H."/>
            <person name="Siaut M."/>
            <person name="Stanley M."/>
            <person name="Sussman M.R."/>
            <person name="Taylor A.R."/>
            <person name="Vardi A."/>
            <person name="von Dassow P."/>
            <person name="Vyverman W."/>
            <person name="Willis A."/>
            <person name="Wyrwicz L.S."/>
            <person name="Rokhsar D.S."/>
            <person name="Weissenbach J."/>
            <person name="Armbrust E.V."/>
            <person name="Green B.R."/>
            <person name="Van de Peer Y."/>
            <person name="Grigoriev I.V."/>
        </authorList>
    </citation>
    <scope>NUCLEOTIDE SEQUENCE [LARGE SCALE GENOMIC DNA]</scope>
    <source>
        <strain evidence="1 2">CCMP1335</strain>
    </source>
</reference>
<dbReference type="AlphaFoldDB" id="B8BTA4"/>
<dbReference type="RefSeq" id="XP_002287614.1">
    <property type="nucleotide sequence ID" value="XM_002287578.1"/>
</dbReference>
<dbReference type="KEGG" id="tps:THAPSDRAFT_2068"/>
<accession>B8BTA4</accession>
<name>B8BTA4_THAPS</name>
<dbReference type="InParanoid" id="B8BTA4"/>
<dbReference type="EMBL" id="CM000639">
    <property type="protein sequence ID" value="EED95057.1"/>
    <property type="molecule type" value="Genomic_DNA"/>
</dbReference>
<keyword evidence="2" id="KW-1185">Reference proteome</keyword>
<protein>
    <submittedName>
        <fullName evidence="1">Uncharacterized protein</fullName>
    </submittedName>
</protein>
<dbReference type="PaxDb" id="35128-Thaps2068"/>
<sequence length="547" mass="62029">MKLLVTIKAGKVTQDLRIPVGDGKQTFKWLAFAAAHRFVADGARRGIHTPHRADRYALPEKTNLLPKDCYTEDIPFLCPDAIIRDQLSDGQNVVVELYLNVEQDDFGIPILSKWAFIAFRHSQRHKEKRKKYIEEKGIEVKSFQRERSETARLRKIEIEKPKIILMKQVMAEQMIDDTVIATSMAAEWEQIKDSGVLDNMVPNKDQQEAIRNFFVRYFVEVTDLFRFYSAVNSRGGTHTLEYIELCKFITETGILGEEHSNAILKIFLDSHIHNWNGKRAKPTIHSEISRHEFYVALIKIAILKNITLPKKDIAKLRKKGQTISAEKAVIPTVPSALEMIYHDYLYPVLTKMPAGSKMRDAVNSDEVLLLFHSHMSQLSKAFEKYAKFDKNEDGGDEIQRVSSETPTGSMTCRSFASDAGFLGGEEVIRRFSVLNIGRRQYVGGSAAANDQPKGLTLKDVRQIFAASQHDEIVNAEEKKVVADDDDARLNHHQELMTFSEFLKGLARLGVLKFGGYEHVNGESEEEALSYYECIKLVVDKACSIVAS</sequence>
<reference evidence="1 2" key="1">
    <citation type="journal article" date="2004" name="Science">
        <title>The genome of the diatom Thalassiosira pseudonana: ecology, evolution, and metabolism.</title>
        <authorList>
            <person name="Armbrust E.V."/>
            <person name="Berges J.A."/>
            <person name="Bowler C."/>
            <person name="Green B.R."/>
            <person name="Martinez D."/>
            <person name="Putnam N.H."/>
            <person name="Zhou S."/>
            <person name="Allen A.E."/>
            <person name="Apt K.E."/>
            <person name="Bechner M."/>
            <person name="Brzezinski M.A."/>
            <person name="Chaal B.K."/>
            <person name="Chiovitti A."/>
            <person name="Davis A.K."/>
            <person name="Demarest M.S."/>
            <person name="Detter J.C."/>
            <person name="Glavina T."/>
            <person name="Goodstein D."/>
            <person name="Hadi M.Z."/>
            <person name="Hellsten U."/>
            <person name="Hildebrand M."/>
            <person name="Jenkins B.D."/>
            <person name="Jurka J."/>
            <person name="Kapitonov V.V."/>
            <person name="Kroger N."/>
            <person name="Lau W.W."/>
            <person name="Lane T.W."/>
            <person name="Larimer F.W."/>
            <person name="Lippmeier J.C."/>
            <person name="Lucas S."/>
            <person name="Medina M."/>
            <person name="Montsant A."/>
            <person name="Obornik M."/>
            <person name="Parker M.S."/>
            <person name="Palenik B."/>
            <person name="Pazour G.J."/>
            <person name="Richardson P.M."/>
            <person name="Rynearson T.A."/>
            <person name="Saito M.A."/>
            <person name="Schwartz D.C."/>
            <person name="Thamatrakoln K."/>
            <person name="Valentin K."/>
            <person name="Vardi A."/>
            <person name="Wilkerson F.P."/>
            <person name="Rokhsar D.S."/>
        </authorList>
    </citation>
    <scope>NUCLEOTIDE SEQUENCE [LARGE SCALE GENOMIC DNA]</scope>
    <source>
        <strain evidence="1 2">CCMP1335</strain>
    </source>
</reference>
<dbReference type="OMA" id="DCCRENE"/>
<dbReference type="Proteomes" id="UP000001449">
    <property type="component" value="Chromosome 2"/>
</dbReference>
<evidence type="ECO:0000313" key="1">
    <source>
        <dbReference type="EMBL" id="EED95057.1"/>
    </source>
</evidence>
<proteinExistence type="predicted"/>